<dbReference type="EMBL" id="BX284604">
    <property type="protein sequence ID" value="CAB05146.1"/>
    <property type="molecule type" value="Genomic_DNA"/>
</dbReference>
<evidence type="ECO:0000313" key="1">
    <source>
        <dbReference type="EMBL" id="CAB05146.1"/>
    </source>
</evidence>
<dbReference type="Bgee" id="WBGene00007960">
    <property type="expression patterns" value="Expressed in embryo and 3 other cell types or tissues"/>
</dbReference>
<dbReference type="HOGENOM" id="CLU_2814744_0_0_1"/>
<dbReference type="PIR" id="T19759">
    <property type="entry name" value="T19759"/>
</dbReference>
<dbReference type="KEGG" id="cel:CELE_C35D6.3"/>
<evidence type="ECO:0000313" key="2">
    <source>
        <dbReference type="Proteomes" id="UP000001940"/>
    </source>
</evidence>
<dbReference type="RefSeq" id="NP_502948.1">
    <property type="nucleotide sequence ID" value="NM_070547.3"/>
</dbReference>
<dbReference type="AGR" id="WB:WBGene00007960"/>
<protein>
    <submittedName>
        <fullName evidence="1">PAZ domain-containing protein</fullName>
    </submittedName>
</protein>
<dbReference type="PhylomeDB" id="O45288"/>
<name>O45288_CAEEL</name>
<dbReference type="UCSC" id="C35D6.3">
    <property type="organism name" value="c. elegans"/>
</dbReference>
<dbReference type="InParanoid" id="O45288"/>
<dbReference type="CTD" id="183234"/>
<evidence type="ECO:0000313" key="3">
    <source>
        <dbReference type="WormBase" id="C35D6.3"/>
    </source>
</evidence>
<dbReference type="WormBase" id="C35D6.3">
    <property type="protein sequence ID" value="CE15682"/>
    <property type="gene ID" value="WBGene00007960"/>
</dbReference>
<dbReference type="Proteomes" id="UP000001940">
    <property type="component" value="Chromosome IV"/>
</dbReference>
<sequence length="67" mass="7836">MVDQGILRLRQKDASLEFGPPRRRTTVVNWYQERHGTRLTKPEWPLAFVCRNPGTCLQIELVTVMII</sequence>
<dbReference type="InterPro" id="IPR036085">
    <property type="entry name" value="PAZ_dom_sf"/>
</dbReference>
<dbReference type="GeneID" id="183234"/>
<dbReference type="AlphaFoldDB" id="O45288"/>
<organism evidence="1 2">
    <name type="scientific">Caenorhabditis elegans</name>
    <dbReference type="NCBI Taxonomy" id="6239"/>
    <lineage>
        <taxon>Eukaryota</taxon>
        <taxon>Metazoa</taxon>
        <taxon>Ecdysozoa</taxon>
        <taxon>Nematoda</taxon>
        <taxon>Chromadorea</taxon>
        <taxon>Rhabditida</taxon>
        <taxon>Rhabditina</taxon>
        <taxon>Rhabditomorpha</taxon>
        <taxon>Rhabditoidea</taxon>
        <taxon>Rhabditidae</taxon>
        <taxon>Peloderinae</taxon>
        <taxon>Caenorhabditis</taxon>
    </lineage>
</organism>
<reference evidence="1 2" key="1">
    <citation type="journal article" date="1998" name="Science">
        <title>Genome sequence of the nematode C. elegans: a platform for investigating biology.</title>
        <authorList>
            <consortium name="The C. elegans sequencing consortium"/>
            <person name="Sulson J.E."/>
            <person name="Waterston R."/>
        </authorList>
    </citation>
    <scope>NUCLEOTIDE SEQUENCE [LARGE SCALE GENOMIC DNA]</scope>
    <source>
        <strain evidence="1 2">Bristol N2</strain>
    </source>
</reference>
<dbReference type="PaxDb" id="6239-C35D6.3"/>
<accession>O45288</accession>
<keyword evidence="2" id="KW-1185">Reference proteome</keyword>
<gene>
    <name evidence="1 3" type="ORF">C35D6.3</name>
    <name evidence="1" type="ORF">CELE_C35D6.3</name>
</gene>
<dbReference type="SUPFAM" id="SSF101690">
    <property type="entry name" value="PAZ domain"/>
    <property type="match status" value="1"/>
</dbReference>
<proteinExistence type="predicted"/>